<keyword evidence="6 7" id="KW-0472">Membrane</keyword>
<dbReference type="GO" id="GO:0071555">
    <property type="term" value="P:cell wall organization"/>
    <property type="evidence" value="ECO:0007669"/>
    <property type="project" value="UniProtKB-KW"/>
</dbReference>
<keyword evidence="7" id="KW-0573">Peptidoglycan synthesis</keyword>
<keyword evidence="7" id="KW-0133">Cell shape</keyword>
<name>A0A7Y0Y576_9ACTO</name>
<feature type="transmembrane region" description="Helical" evidence="7">
    <location>
        <begin position="81"/>
        <end position="100"/>
    </location>
</feature>
<dbReference type="InterPro" id="IPR018480">
    <property type="entry name" value="PNAcMuramoyl-5peptid_Trfase_CS"/>
</dbReference>
<feature type="transmembrane region" description="Helical" evidence="7">
    <location>
        <begin position="289"/>
        <end position="312"/>
    </location>
</feature>
<keyword evidence="4 7" id="KW-0812">Transmembrane</keyword>
<dbReference type="RefSeq" id="WP_169772560.1">
    <property type="nucleotide sequence ID" value="NZ_JABCUR010000017.1"/>
</dbReference>
<evidence type="ECO:0000313" key="10">
    <source>
        <dbReference type="EMBL" id="NMW66106.1"/>
    </source>
</evidence>
<feature type="transmembrane region" description="Helical" evidence="7">
    <location>
        <begin position="237"/>
        <end position="257"/>
    </location>
</feature>
<comment type="cofactor">
    <cofactor evidence="7 9">
        <name>Mg(2+)</name>
        <dbReference type="ChEBI" id="CHEBI:18420"/>
    </cofactor>
</comment>
<dbReference type="HAMAP" id="MF_00038">
    <property type="entry name" value="MraY"/>
    <property type="match status" value="1"/>
</dbReference>
<comment type="catalytic activity">
    <reaction evidence="7">
        <text>UDP-N-acetyl-alpha-D-muramoyl-L-alanyl-gamma-D-glutamyl-meso-2,6-diaminopimeloyl-D-alanyl-D-alanine + di-trans,octa-cis-undecaprenyl phosphate = di-trans,octa-cis-undecaprenyl diphospho-N-acetyl-alpha-D-muramoyl-L-alanyl-D-glutamyl-meso-2,6-diaminopimeloyl-D-alanyl-D-alanine + UMP</text>
        <dbReference type="Rhea" id="RHEA:28386"/>
        <dbReference type="ChEBI" id="CHEBI:57865"/>
        <dbReference type="ChEBI" id="CHEBI:60392"/>
        <dbReference type="ChEBI" id="CHEBI:61386"/>
        <dbReference type="ChEBI" id="CHEBI:61387"/>
        <dbReference type="EC" id="2.7.8.13"/>
    </reaction>
</comment>
<comment type="subcellular location">
    <subcellularLocation>
        <location evidence="7">Cell membrane</location>
        <topology evidence="7">Multi-pass membrane protein</topology>
    </subcellularLocation>
    <subcellularLocation>
        <location evidence="1">Membrane</location>
        <topology evidence="1">Multi-pass membrane protein</topology>
    </subcellularLocation>
</comment>
<dbReference type="PROSITE" id="PS01348">
    <property type="entry name" value="MRAY_2"/>
    <property type="match status" value="1"/>
</dbReference>
<dbReference type="GO" id="GO:0008360">
    <property type="term" value="P:regulation of cell shape"/>
    <property type="evidence" value="ECO:0007669"/>
    <property type="project" value="UniProtKB-KW"/>
</dbReference>
<keyword evidence="7" id="KW-1003">Cell membrane</keyword>
<evidence type="ECO:0000256" key="8">
    <source>
        <dbReference type="NCBIfam" id="TIGR00445"/>
    </source>
</evidence>
<gene>
    <name evidence="7" type="primary">mraY</name>
    <name evidence="10" type="ORF">HHJ78_11500</name>
</gene>
<comment type="function">
    <text evidence="7">Catalyzes the initial step of the lipid cycle reactions in the biosynthesis of the cell wall peptidoglycan: transfers peptidoglycan precursor phospho-MurNAc-pentapeptide from UDP-MurNAc-pentapeptide onto the lipid carrier undecaprenyl phosphate, yielding undecaprenyl-pyrophosphoryl-MurNAc-pentapeptide, known as lipid I.</text>
</comment>
<keyword evidence="5 7" id="KW-1133">Transmembrane helix</keyword>
<feature type="transmembrane region" description="Helical" evidence="7">
    <location>
        <begin position="339"/>
        <end position="360"/>
    </location>
</feature>
<keyword evidence="7" id="KW-0961">Cell wall biogenesis/degradation</keyword>
<evidence type="ECO:0000256" key="1">
    <source>
        <dbReference type="ARBA" id="ARBA00004141"/>
    </source>
</evidence>
<dbReference type="UniPathway" id="UPA00219"/>
<dbReference type="EC" id="2.7.8.13" evidence="7 8"/>
<protein>
    <recommendedName>
        <fullName evidence="7 8">Phospho-N-acetylmuramoyl-pentapeptide-transferase</fullName>
        <ecNumber evidence="7 8">2.7.8.13</ecNumber>
    </recommendedName>
    <alternativeName>
        <fullName evidence="7">UDP-MurNAc-pentapeptide phosphotransferase</fullName>
    </alternativeName>
</protein>
<evidence type="ECO:0000256" key="4">
    <source>
        <dbReference type="ARBA" id="ARBA00022692"/>
    </source>
</evidence>
<proteinExistence type="inferred from homology"/>
<evidence type="ECO:0000313" key="11">
    <source>
        <dbReference type="Proteomes" id="UP000578252"/>
    </source>
</evidence>
<feature type="transmembrane region" description="Helical" evidence="7">
    <location>
        <begin position="54"/>
        <end position="74"/>
    </location>
</feature>
<evidence type="ECO:0000256" key="2">
    <source>
        <dbReference type="ARBA" id="ARBA00005583"/>
    </source>
</evidence>
<keyword evidence="7" id="KW-0132">Cell division</keyword>
<keyword evidence="7" id="KW-0131">Cell cycle</keyword>
<dbReference type="Proteomes" id="UP000578252">
    <property type="component" value="Unassembled WGS sequence"/>
</dbReference>
<feature type="transmembrane region" description="Helical" evidence="7">
    <location>
        <begin position="195"/>
        <end position="216"/>
    </location>
</feature>
<dbReference type="CDD" id="cd06852">
    <property type="entry name" value="GT_MraY"/>
    <property type="match status" value="1"/>
</dbReference>
<reference evidence="10 11" key="1">
    <citation type="submission" date="2020-04" db="EMBL/GenBank/DDBJ databases">
        <title>Antimicrobial susceptibility and clonality of vaginal-derived multi-drug resistant Mobiluncus isolates in China.</title>
        <authorList>
            <person name="Zhang X."/>
        </authorList>
    </citation>
    <scope>NUCLEOTIDE SEQUENCE [LARGE SCALE GENOMIC DNA]</scope>
    <source>
        <strain evidence="10 11">13</strain>
    </source>
</reference>
<evidence type="ECO:0000256" key="7">
    <source>
        <dbReference type="HAMAP-Rule" id="MF_00038"/>
    </source>
</evidence>
<feature type="binding site" evidence="9">
    <location>
        <position position="188"/>
    </location>
    <ligand>
        <name>Mg(2+)</name>
        <dbReference type="ChEBI" id="CHEBI:18420"/>
    </ligand>
</feature>
<evidence type="ECO:0000256" key="3">
    <source>
        <dbReference type="ARBA" id="ARBA00022679"/>
    </source>
</evidence>
<dbReference type="InterPro" id="IPR000715">
    <property type="entry name" value="Glycosyl_transferase_4"/>
</dbReference>
<dbReference type="PANTHER" id="PTHR22926:SF5">
    <property type="entry name" value="PHOSPHO-N-ACETYLMURAMOYL-PENTAPEPTIDE-TRANSFERASE HOMOLOG"/>
    <property type="match status" value="1"/>
</dbReference>
<dbReference type="GO" id="GO:0008963">
    <property type="term" value="F:phospho-N-acetylmuramoyl-pentapeptide-transferase activity"/>
    <property type="evidence" value="ECO:0007669"/>
    <property type="project" value="UniProtKB-UniRule"/>
</dbReference>
<comment type="pathway">
    <text evidence="7">Cell wall biogenesis; peptidoglycan biosynthesis.</text>
</comment>
<comment type="caution">
    <text evidence="7">Lacks conserved residue(s) required for the propagation of feature annotation.</text>
</comment>
<dbReference type="GO" id="GO:0009252">
    <property type="term" value="P:peptidoglycan biosynthetic process"/>
    <property type="evidence" value="ECO:0007669"/>
    <property type="project" value="UniProtKB-UniRule"/>
</dbReference>
<evidence type="ECO:0000256" key="6">
    <source>
        <dbReference type="ARBA" id="ARBA00023136"/>
    </source>
</evidence>
<dbReference type="PANTHER" id="PTHR22926">
    <property type="entry name" value="PHOSPHO-N-ACETYLMURAMOYL-PENTAPEPTIDE-TRANSFERASE"/>
    <property type="match status" value="1"/>
</dbReference>
<comment type="caution">
    <text evidence="10">The sequence shown here is derived from an EMBL/GenBank/DDBJ whole genome shotgun (WGS) entry which is preliminary data.</text>
</comment>
<keyword evidence="3 7" id="KW-0808">Transferase</keyword>
<keyword evidence="7 9" id="KW-0479">Metal-binding</keyword>
<dbReference type="InterPro" id="IPR003524">
    <property type="entry name" value="PNAcMuramoyl-5peptid_Trfase"/>
</dbReference>
<dbReference type="PROSITE" id="PS01347">
    <property type="entry name" value="MRAY_1"/>
    <property type="match status" value="1"/>
</dbReference>
<comment type="similarity">
    <text evidence="2 7">Belongs to the glycosyltransferase 4 family. MraY subfamily.</text>
</comment>
<dbReference type="Pfam" id="PF00953">
    <property type="entry name" value="Glycos_transf_4"/>
    <property type="match status" value="1"/>
</dbReference>
<dbReference type="GO" id="GO:0005886">
    <property type="term" value="C:plasma membrane"/>
    <property type="evidence" value="ECO:0007669"/>
    <property type="project" value="UniProtKB-SubCell"/>
</dbReference>
<accession>A0A7Y0Y576</accession>
<feature type="transmembrane region" description="Helical" evidence="7">
    <location>
        <begin position="158"/>
        <end position="183"/>
    </location>
</feature>
<dbReference type="GO" id="GO:0046872">
    <property type="term" value="F:metal ion binding"/>
    <property type="evidence" value="ECO:0007669"/>
    <property type="project" value="UniProtKB-KW"/>
</dbReference>
<dbReference type="EMBL" id="JABCUR010000017">
    <property type="protein sequence ID" value="NMW66106.1"/>
    <property type="molecule type" value="Genomic_DNA"/>
</dbReference>
<dbReference type="NCBIfam" id="TIGR00445">
    <property type="entry name" value="mraY"/>
    <property type="match status" value="1"/>
</dbReference>
<dbReference type="Pfam" id="PF10555">
    <property type="entry name" value="MraY_sig1"/>
    <property type="match status" value="1"/>
</dbReference>
<dbReference type="AlphaFoldDB" id="A0A7Y0Y576"/>
<organism evidence="10 11">
    <name type="scientific">Mobiluncus mulieris</name>
    <dbReference type="NCBI Taxonomy" id="2052"/>
    <lineage>
        <taxon>Bacteria</taxon>
        <taxon>Bacillati</taxon>
        <taxon>Actinomycetota</taxon>
        <taxon>Actinomycetes</taxon>
        <taxon>Actinomycetales</taxon>
        <taxon>Actinomycetaceae</taxon>
        <taxon>Mobiluncus</taxon>
    </lineage>
</organism>
<evidence type="ECO:0000256" key="9">
    <source>
        <dbReference type="PIRSR" id="PIRSR600715-1"/>
    </source>
</evidence>
<feature type="binding site" evidence="9">
    <location>
        <position position="268"/>
    </location>
    <ligand>
        <name>Mg(2+)</name>
        <dbReference type="ChEBI" id="CHEBI:18420"/>
    </ligand>
</feature>
<dbReference type="GO" id="GO:0051301">
    <property type="term" value="P:cell division"/>
    <property type="evidence" value="ECO:0007669"/>
    <property type="project" value="UniProtKB-KW"/>
</dbReference>
<evidence type="ECO:0000256" key="5">
    <source>
        <dbReference type="ARBA" id="ARBA00022989"/>
    </source>
</evidence>
<sequence>MTAVLLAGMISLVISLFATPVYVKWLVKKQFGQFIRQDGPTAHYTKRGTPTMGGVMIIAAVIGGWAVAHIQIGIVSHRSPVVSEVLLLFLLVGLGFIGWLDDWIKISKHRSLGLNPTAKLLGQLTVASIFSGLALGFENDQKLTPASTKISVIRDTGVNLAFLGIGLGVVLFLIWANFLVAAWSNAVNLTDGLDGLASGVSIFVFGGYGLISFWQFSQSCRTAGAVVSACYGETRDPLGVAIVCAAIVGALIGFLWWNASPARIFMGDTGSLALGGALAGVSIFTHTEFLAVVIGGLFVVEVFSDVIQVGFFKATRRRVFKMAPIHHHFELLGWKEITVVIRFWIIAGIMTGAGVGMFYFDWVARLP</sequence>
<keyword evidence="7 9" id="KW-0460">Magnesium</keyword>